<evidence type="ECO:0000313" key="2">
    <source>
        <dbReference type="Proteomes" id="UP000012099"/>
    </source>
</evidence>
<dbReference type="Proteomes" id="UP000012099">
    <property type="component" value="Unassembled WGS sequence"/>
</dbReference>
<evidence type="ECO:0000313" key="1">
    <source>
        <dbReference type="EMBL" id="EMM99817.1"/>
    </source>
</evidence>
<keyword evidence="2" id="KW-1185">Reference proteome</keyword>
<dbReference type="EMBL" id="AHMH02000107">
    <property type="protein sequence ID" value="EMM99817.1"/>
    <property type="molecule type" value="Genomic_DNA"/>
</dbReference>
<organism evidence="1 2">
    <name type="scientific">Leptospira noguchii str. 2007001578</name>
    <dbReference type="NCBI Taxonomy" id="1049974"/>
    <lineage>
        <taxon>Bacteria</taxon>
        <taxon>Pseudomonadati</taxon>
        <taxon>Spirochaetota</taxon>
        <taxon>Spirochaetia</taxon>
        <taxon>Leptospirales</taxon>
        <taxon>Leptospiraceae</taxon>
        <taxon>Leptospira</taxon>
    </lineage>
</organism>
<gene>
    <name evidence="1" type="ORF">LEP1GSC035_0745</name>
</gene>
<reference evidence="1 2" key="1">
    <citation type="submission" date="2013-01" db="EMBL/GenBank/DDBJ databases">
        <authorList>
            <person name="Harkins D.M."/>
            <person name="Durkin A.S."/>
            <person name="Brinkac L.M."/>
            <person name="Haft D.H."/>
            <person name="Selengut J.D."/>
            <person name="Sanka R."/>
            <person name="DePew J."/>
            <person name="Purushe J."/>
            <person name="Whelen A.C."/>
            <person name="Vinetz J.M."/>
            <person name="Sutton G.G."/>
            <person name="Nierman W.C."/>
            <person name="Fouts D.E."/>
        </authorList>
    </citation>
    <scope>NUCLEOTIDE SEQUENCE [LARGE SCALE GENOMIC DNA]</scope>
    <source>
        <strain evidence="1 2">2007001578</strain>
    </source>
</reference>
<name>A0ABN0IZ83_9LEPT</name>
<comment type="caution">
    <text evidence="1">The sequence shown here is derived from an EMBL/GenBank/DDBJ whole genome shotgun (WGS) entry which is preliminary data.</text>
</comment>
<sequence length="51" mass="5925">MFAFGIIAKPQFNTNTQQEIIKILEKFTIIDMDVQKLSVIARLSIKLWESL</sequence>
<protein>
    <submittedName>
        <fullName evidence="1">Uncharacterized protein</fullName>
    </submittedName>
</protein>
<proteinExistence type="predicted"/>
<accession>A0ABN0IZ83</accession>